<evidence type="ECO:0000313" key="2">
    <source>
        <dbReference type="EMBL" id="RUO33286.1"/>
    </source>
</evidence>
<protein>
    <submittedName>
        <fullName evidence="2">DUF1275 domain-containing protein</fullName>
    </submittedName>
</protein>
<evidence type="ECO:0000313" key="3">
    <source>
        <dbReference type="Proteomes" id="UP000287823"/>
    </source>
</evidence>
<dbReference type="PANTHER" id="PTHR37314:SF4">
    <property type="entry name" value="UPF0700 TRANSMEMBRANE PROTEIN YOAK"/>
    <property type="match status" value="1"/>
</dbReference>
<reference evidence="2 3" key="1">
    <citation type="journal article" date="2011" name="Front. Microbiol.">
        <title>Genomic signatures of strain selection and enhancement in Bacillus atrophaeus var. globigii, a historical biowarfare simulant.</title>
        <authorList>
            <person name="Gibbons H.S."/>
            <person name="Broomall S.M."/>
            <person name="McNew L.A."/>
            <person name="Daligault H."/>
            <person name="Chapman C."/>
            <person name="Bruce D."/>
            <person name="Karavis M."/>
            <person name="Krepps M."/>
            <person name="McGregor P.A."/>
            <person name="Hong C."/>
            <person name="Park K.H."/>
            <person name="Akmal A."/>
            <person name="Feldman A."/>
            <person name="Lin J.S."/>
            <person name="Chang W.E."/>
            <person name="Higgs B.W."/>
            <person name="Demirev P."/>
            <person name="Lindquist J."/>
            <person name="Liem A."/>
            <person name="Fochler E."/>
            <person name="Read T.D."/>
            <person name="Tapia R."/>
            <person name="Johnson S."/>
            <person name="Bishop-Lilly K.A."/>
            <person name="Detter C."/>
            <person name="Han C."/>
            <person name="Sozhamannan S."/>
            <person name="Rosenzweig C.N."/>
            <person name="Skowronski E.W."/>
        </authorList>
    </citation>
    <scope>NUCLEOTIDE SEQUENCE [LARGE SCALE GENOMIC DNA]</scope>
    <source>
        <strain evidence="2 3">Y4G10-17</strain>
    </source>
</reference>
<proteinExistence type="predicted"/>
<dbReference type="RefSeq" id="WP_126799003.1">
    <property type="nucleotide sequence ID" value="NZ_PIPO01000003.1"/>
</dbReference>
<feature type="transmembrane region" description="Helical" evidence="1">
    <location>
        <begin position="125"/>
        <end position="144"/>
    </location>
</feature>
<organism evidence="2 3">
    <name type="scientific">Aliidiomarina soli</name>
    <dbReference type="NCBI Taxonomy" id="1928574"/>
    <lineage>
        <taxon>Bacteria</taxon>
        <taxon>Pseudomonadati</taxon>
        <taxon>Pseudomonadota</taxon>
        <taxon>Gammaproteobacteria</taxon>
        <taxon>Alteromonadales</taxon>
        <taxon>Idiomarinaceae</taxon>
        <taxon>Aliidiomarina</taxon>
    </lineage>
</organism>
<feature type="transmembrane region" description="Helical" evidence="1">
    <location>
        <begin position="69"/>
        <end position="89"/>
    </location>
</feature>
<sequence>MPWERLENEQDVFMLQHRAPVFIGAAVLAALAGYINVVMLGFFAVPVSHMSGAVAHLGIDIMSGNTADLLPIGSILVGFWLGAFSAGLLISHVSLRLSKSYVSALALEALLLCLAAVFALNDNSYAVALAAAACGLQNAMAGSFRGLTIRTTHVTGVVTDLGALLGSRLRGRKVKTWKLILLLIILLAFFTGGVLGAFAVYAAGLVVLLPAALVAALLAVVAGFIPGKEK</sequence>
<evidence type="ECO:0000256" key="1">
    <source>
        <dbReference type="SAM" id="Phobius"/>
    </source>
</evidence>
<accession>A0A432WHI7</accession>
<comment type="caution">
    <text evidence="2">The sequence shown here is derived from an EMBL/GenBank/DDBJ whole genome shotgun (WGS) entry which is preliminary data.</text>
</comment>
<feature type="transmembrane region" description="Helical" evidence="1">
    <location>
        <begin position="207"/>
        <end position="225"/>
    </location>
</feature>
<gene>
    <name evidence="2" type="ORF">CWE14_08675</name>
</gene>
<keyword evidence="1" id="KW-0812">Transmembrane</keyword>
<dbReference type="Pfam" id="PF06912">
    <property type="entry name" value="DUF1275"/>
    <property type="match status" value="1"/>
</dbReference>
<feature type="transmembrane region" description="Helical" evidence="1">
    <location>
        <begin position="179"/>
        <end position="201"/>
    </location>
</feature>
<dbReference type="EMBL" id="PIPO01000003">
    <property type="protein sequence ID" value="RUO33286.1"/>
    <property type="molecule type" value="Genomic_DNA"/>
</dbReference>
<feature type="transmembrane region" description="Helical" evidence="1">
    <location>
        <begin position="21"/>
        <end position="49"/>
    </location>
</feature>
<name>A0A432WHI7_9GAMM</name>
<keyword evidence="1" id="KW-1133">Transmembrane helix</keyword>
<keyword evidence="3" id="KW-1185">Reference proteome</keyword>
<dbReference type="Proteomes" id="UP000287823">
    <property type="component" value="Unassembled WGS sequence"/>
</dbReference>
<dbReference type="AlphaFoldDB" id="A0A432WHI7"/>
<dbReference type="PANTHER" id="PTHR37314">
    <property type="entry name" value="SLR0142 PROTEIN"/>
    <property type="match status" value="1"/>
</dbReference>
<dbReference type="InterPro" id="IPR010699">
    <property type="entry name" value="DUF1275"/>
</dbReference>
<feature type="transmembrane region" description="Helical" evidence="1">
    <location>
        <begin position="101"/>
        <end position="119"/>
    </location>
</feature>
<keyword evidence="1" id="KW-0472">Membrane</keyword>